<dbReference type="RefSeq" id="WP_179256336.1">
    <property type="nucleotide sequence ID" value="NZ_JACBIW010000024.1"/>
</dbReference>
<dbReference type="EMBL" id="JACNYO010000026">
    <property type="protein sequence ID" value="MBC3214590.1"/>
    <property type="molecule type" value="Genomic_DNA"/>
</dbReference>
<proteinExistence type="predicted"/>
<accession>A0AAW3WVZ3</accession>
<dbReference type="Proteomes" id="UP000659084">
    <property type="component" value="Unassembled WGS sequence"/>
</dbReference>
<name>A0AAW3WVZ3_SERFO</name>
<comment type="caution">
    <text evidence="2">The sequence shown here is derived from an EMBL/GenBank/DDBJ whole genome shotgun (WGS) entry which is preliminary data.</text>
</comment>
<dbReference type="AlphaFoldDB" id="A0AAW3WVZ3"/>
<protein>
    <submittedName>
        <fullName evidence="2">Uncharacterized protein</fullName>
    </submittedName>
</protein>
<feature type="transmembrane region" description="Helical" evidence="1">
    <location>
        <begin position="16"/>
        <end position="41"/>
    </location>
</feature>
<feature type="transmembrane region" description="Helical" evidence="1">
    <location>
        <begin position="53"/>
        <end position="71"/>
    </location>
</feature>
<organism evidence="2 3">
    <name type="scientific">Serratia fonticola</name>
    <dbReference type="NCBI Taxonomy" id="47917"/>
    <lineage>
        <taxon>Bacteria</taxon>
        <taxon>Pseudomonadati</taxon>
        <taxon>Pseudomonadota</taxon>
        <taxon>Gammaproteobacteria</taxon>
        <taxon>Enterobacterales</taxon>
        <taxon>Yersiniaceae</taxon>
        <taxon>Serratia</taxon>
    </lineage>
</organism>
<keyword evidence="1" id="KW-0812">Transmembrane</keyword>
<keyword evidence="1" id="KW-1133">Transmembrane helix</keyword>
<reference evidence="2" key="1">
    <citation type="submission" date="2020-08" db="EMBL/GenBank/DDBJ databases">
        <title>Food and environmental bacterial isolates.</title>
        <authorList>
            <person name="Richter L."/>
            <person name="Du Plessis E.M."/>
            <person name="Duvenage S."/>
            <person name="Allam M."/>
            <person name="Korsten L."/>
        </authorList>
    </citation>
    <scope>NUCLEOTIDE SEQUENCE</scope>
    <source>
        <strain evidence="2">UPMP2127</strain>
    </source>
</reference>
<keyword evidence="1" id="KW-0472">Membrane</keyword>
<evidence type="ECO:0000256" key="1">
    <source>
        <dbReference type="SAM" id="Phobius"/>
    </source>
</evidence>
<evidence type="ECO:0000313" key="3">
    <source>
        <dbReference type="Proteomes" id="UP000659084"/>
    </source>
</evidence>
<evidence type="ECO:0000313" key="2">
    <source>
        <dbReference type="EMBL" id="MBC3214590.1"/>
    </source>
</evidence>
<gene>
    <name evidence="2" type="ORF">H8J20_20835</name>
</gene>
<sequence>MALQLRIIDVFDSRPFLTWAGVLLLCGMTNWHGWAIISALWSSTDLVKLNDHFLMASLFALPSLFMLHCRVHRLKISMSTPLNQFLDNHDGPIPQKILEILKDIAIERGIQDEFEAFLAC</sequence>